<protein>
    <submittedName>
        <fullName evidence="2">Cyclase family protein</fullName>
    </submittedName>
</protein>
<dbReference type="Proteomes" id="UP001501759">
    <property type="component" value="Unassembled WGS sequence"/>
</dbReference>
<dbReference type="Pfam" id="PF04199">
    <property type="entry name" value="Cyclase"/>
    <property type="match status" value="1"/>
</dbReference>
<accession>A0ABP9JGQ8</accession>
<gene>
    <name evidence="2" type="ORF">GCM10023335_69120</name>
</gene>
<dbReference type="SUPFAM" id="SSF102198">
    <property type="entry name" value="Putative cyclase"/>
    <property type="match status" value="1"/>
</dbReference>
<reference evidence="3" key="1">
    <citation type="journal article" date="2019" name="Int. J. Syst. Evol. Microbiol.">
        <title>The Global Catalogue of Microorganisms (GCM) 10K type strain sequencing project: providing services to taxonomists for standard genome sequencing and annotation.</title>
        <authorList>
            <consortium name="The Broad Institute Genomics Platform"/>
            <consortium name="The Broad Institute Genome Sequencing Center for Infectious Disease"/>
            <person name="Wu L."/>
            <person name="Ma J."/>
        </authorList>
    </citation>
    <scope>NUCLEOTIDE SEQUENCE [LARGE SCALE GENOMIC DNA]</scope>
    <source>
        <strain evidence="3">JCM 18409</strain>
    </source>
</reference>
<dbReference type="InterPro" id="IPR007325">
    <property type="entry name" value="KFase/CYL"/>
</dbReference>
<feature type="region of interest" description="Disordered" evidence="1">
    <location>
        <begin position="1"/>
        <end position="23"/>
    </location>
</feature>
<dbReference type="EMBL" id="BAABKB010000032">
    <property type="protein sequence ID" value="GAA5029700.1"/>
    <property type="molecule type" value="Genomic_DNA"/>
</dbReference>
<feature type="region of interest" description="Disordered" evidence="1">
    <location>
        <begin position="68"/>
        <end position="93"/>
    </location>
</feature>
<dbReference type="PANTHER" id="PTHR34861">
    <property type="match status" value="1"/>
</dbReference>
<organism evidence="2 3">
    <name type="scientific">Streptomyces siamensis</name>
    <dbReference type="NCBI Taxonomy" id="1274986"/>
    <lineage>
        <taxon>Bacteria</taxon>
        <taxon>Bacillati</taxon>
        <taxon>Actinomycetota</taxon>
        <taxon>Actinomycetes</taxon>
        <taxon>Kitasatosporales</taxon>
        <taxon>Streptomycetaceae</taxon>
        <taxon>Streptomyces</taxon>
    </lineage>
</organism>
<comment type="caution">
    <text evidence="2">The sequence shown here is derived from an EMBL/GenBank/DDBJ whole genome shotgun (WGS) entry which is preliminary data.</text>
</comment>
<name>A0ABP9JGQ8_9ACTN</name>
<sequence length="323" mass="33789">MSPDRHDPAPSHATAPPPMSKEAFRSLYDRLRAQALAGGTDRRSGTLSRLTPERVVAAAAGVRSGRTVSLAAPVETSPGPDDPHPASHSMIAPADGDADGHGLRFALDRFAMNVHGDADSHLDALCHVIFDGELYGGVPASTVTPDGAGALTVDLVRDGIVGRGVLLDIPRLRGVPWLDPGDAVTADELAAAEAAQDVTVGPGDLLFVRVGHRLRRRSLGPWDAARARAGLHPGAMDFLAERGVAALGSDGNNDTAPSVVADVAFPVHVLAVQAMGMHLMDYLDFEELVPVCEQSDRRHFLCVVAPLRLPSATGSPVNPIAVL</sequence>
<keyword evidence="3" id="KW-1185">Reference proteome</keyword>
<evidence type="ECO:0000256" key="1">
    <source>
        <dbReference type="SAM" id="MobiDB-lite"/>
    </source>
</evidence>
<dbReference type="PANTHER" id="PTHR34861:SF10">
    <property type="entry name" value="CYCLASE"/>
    <property type="match status" value="1"/>
</dbReference>
<dbReference type="Gene3D" id="3.50.30.50">
    <property type="entry name" value="Putative cyclase"/>
    <property type="match status" value="1"/>
</dbReference>
<proteinExistence type="predicted"/>
<dbReference type="InterPro" id="IPR037175">
    <property type="entry name" value="KFase_sf"/>
</dbReference>
<evidence type="ECO:0000313" key="2">
    <source>
        <dbReference type="EMBL" id="GAA5029700.1"/>
    </source>
</evidence>
<evidence type="ECO:0000313" key="3">
    <source>
        <dbReference type="Proteomes" id="UP001501759"/>
    </source>
</evidence>